<organism evidence="2 3">
    <name type="scientific">Actinidia chinensis var. chinensis</name>
    <name type="common">Chinese soft-hair kiwi</name>
    <dbReference type="NCBI Taxonomy" id="1590841"/>
    <lineage>
        <taxon>Eukaryota</taxon>
        <taxon>Viridiplantae</taxon>
        <taxon>Streptophyta</taxon>
        <taxon>Embryophyta</taxon>
        <taxon>Tracheophyta</taxon>
        <taxon>Spermatophyta</taxon>
        <taxon>Magnoliopsida</taxon>
        <taxon>eudicotyledons</taxon>
        <taxon>Gunneridae</taxon>
        <taxon>Pentapetalae</taxon>
        <taxon>asterids</taxon>
        <taxon>Ericales</taxon>
        <taxon>Actinidiaceae</taxon>
        <taxon>Actinidia</taxon>
    </lineage>
</organism>
<feature type="region of interest" description="Disordered" evidence="1">
    <location>
        <begin position="991"/>
        <end position="1048"/>
    </location>
</feature>
<evidence type="ECO:0000313" key="2">
    <source>
        <dbReference type="EMBL" id="PSS16387.1"/>
    </source>
</evidence>
<feature type="region of interest" description="Disordered" evidence="1">
    <location>
        <begin position="330"/>
        <end position="374"/>
    </location>
</feature>
<dbReference type="Proteomes" id="UP000241394">
    <property type="component" value="Chromosome LG12"/>
</dbReference>
<proteinExistence type="predicted"/>
<reference evidence="3" key="2">
    <citation type="journal article" date="2018" name="BMC Genomics">
        <title>A manually annotated Actinidia chinensis var. chinensis (kiwifruit) genome highlights the challenges associated with draft genomes and gene prediction in plants.</title>
        <authorList>
            <person name="Pilkington S.M."/>
            <person name="Crowhurst R."/>
            <person name="Hilario E."/>
            <person name="Nardozza S."/>
            <person name="Fraser L."/>
            <person name="Peng Y."/>
            <person name="Gunaseelan K."/>
            <person name="Simpson R."/>
            <person name="Tahir J."/>
            <person name="Deroles S.C."/>
            <person name="Templeton K."/>
            <person name="Luo Z."/>
            <person name="Davy M."/>
            <person name="Cheng C."/>
            <person name="McNeilage M."/>
            <person name="Scaglione D."/>
            <person name="Liu Y."/>
            <person name="Zhang Q."/>
            <person name="Datson P."/>
            <person name="De Silva N."/>
            <person name="Gardiner S.E."/>
            <person name="Bassett H."/>
            <person name="Chagne D."/>
            <person name="McCallum J."/>
            <person name="Dzierzon H."/>
            <person name="Deng C."/>
            <person name="Wang Y.Y."/>
            <person name="Barron L."/>
            <person name="Manako K."/>
            <person name="Bowen J."/>
            <person name="Foster T.M."/>
            <person name="Erridge Z.A."/>
            <person name="Tiffin H."/>
            <person name="Waite C.N."/>
            <person name="Davies K.M."/>
            <person name="Grierson E.P."/>
            <person name="Laing W.A."/>
            <person name="Kirk R."/>
            <person name="Chen X."/>
            <person name="Wood M."/>
            <person name="Montefiori M."/>
            <person name="Brummell D.A."/>
            <person name="Schwinn K.E."/>
            <person name="Catanach A."/>
            <person name="Fullerton C."/>
            <person name="Li D."/>
            <person name="Meiyalaghan S."/>
            <person name="Nieuwenhuizen N."/>
            <person name="Read N."/>
            <person name="Prakash R."/>
            <person name="Hunter D."/>
            <person name="Zhang H."/>
            <person name="McKenzie M."/>
            <person name="Knabel M."/>
            <person name="Harris A."/>
            <person name="Allan A.C."/>
            <person name="Gleave A."/>
            <person name="Chen A."/>
            <person name="Janssen B.J."/>
            <person name="Plunkett B."/>
            <person name="Ampomah-Dwamena C."/>
            <person name="Voogd C."/>
            <person name="Leif D."/>
            <person name="Lafferty D."/>
            <person name="Souleyre E.J.F."/>
            <person name="Varkonyi-Gasic E."/>
            <person name="Gambi F."/>
            <person name="Hanley J."/>
            <person name="Yao J.L."/>
            <person name="Cheung J."/>
            <person name="David K.M."/>
            <person name="Warren B."/>
            <person name="Marsh K."/>
            <person name="Snowden K.C."/>
            <person name="Lin-Wang K."/>
            <person name="Brian L."/>
            <person name="Martinez-Sanchez M."/>
            <person name="Wang M."/>
            <person name="Ileperuma N."/>
            <person name="Macnee N."/>
            <person name="Campin R."/>
            <person name="McAtee P."/>
            <person name="Drummond R.S.M."/>
            <person name="Espley R.V."/>
            <person name="Ireland H.S."/>
            <person name="Wu R."/>
            <person name="Atkinson R.G."/>
            <person name="Karunairetnam S."/>
            <person name="Bulley S."/>
            <person name="Chunkath S."/>
            <person name="Hanley Z."/>
            <person name="Storey R."/>
            <person name="Thrimawithana A.H."/>
            <person name="Thomson S."/>
            <person name="David C."/>
            <person name="Testolin R."/>
            <person name="Huang H."/>
            <person name="Hellens R.P."/>
            <person name="Schaffer R.J."/>
        </authorList>
    </citation>
    <scope>NUCLEOTIDE SEQUENCE [LARGE SCALE GENOMIC DNA]</scope>
    <source>
        <strain evidence="3">cv. Red5</strain>
    </source>
</reference>
<accession>A0A2R6QXC7</accession>
<feature type="compositionally biased region" description="Polar residues" evidence="1">
    <location>
        <begin position="1109"/>
        <end position="1137"/>
    </location>
</feature>
<dbReference type="STRING" id="1590841.A0A2R6QXC7"/>
<gene>
    <name evidence="2" type="ORF">CEY00_Acc13948</name>
</gene>
<feature type="region of interest" description="Disordered" evidence="1">
    <location>
        <begin position="847"/>
        <end position="869"/>
    </location>
</feature>
<dbReference type="AlphaFoldDB" id="A0A2R6QXC7"/>
<reference evidence="2 3" key="1">
    <citation type="submission" date="2017-07" db="EMBL/GenBank/DDBJ databases">
        <title>An improved, manually edited Actinidia chinensis var. chinensis (kiwifruit) genome highlights the challenges associated with draft genomes and gene prediction in plants.</title>
        <authorList>
            <person name="Pilkington S."/>
            <person name="Crowhurst R."/>
            <person name="Hilario E."/>
            <person name="Nardozza S."/>
            <person name="Fraser L."/>
            <person name="Peng Y."/>
            <person name="Gunaseelan K."/>
            <person name="Simpson R."/>
            <person name="Tahir J."/>
            <person name="Deroles S."/>
            <person name="Templeton K."/>
            <person name="Luo Z."/>
            <person name="Davy M."/>
            <person name="Cheng C."/>
            <person name="Mcneilage M."/>
            <person name="Scaglione D."/>
            <person name="Liu Y."/>
            <person name="Zhang Q."/>
            <person name="Datson P."/>
            <person name="De Silva N."/>
            <person name="Gardiner S."/>
            <person name="Bassett H."/>
            <person name="Chagne D."/>
            <person name="Mccallum J."/>
            <person name="Dzierzon H."/>
            <person name="Deng C."/>
            <person name="Wang Y.-Y."/>
            <person name="Barron N."/>
            <person name="Manako K."/>
            <person name="Bowen J."/>
            <person name="Foster T."/>
            <person name="Erridge Z."/>
            <person name="Tiffin H."/>
            <person name="Waite C."/>
            <person name="Davies K."/>
            <person name="Grierson E."/>
            <person name="Laing W."/>
            <person name="Kirk R."/>
            <person name="Chen X."/>
            <person name="Wood M."/>
            <person name="Montefiori M."/>
            <person name="Brummell D."/>
            <person name="Schwinn K."/>
            <person name="Catanach A."/>
            <person name="Fullerton C."/>
            <person name="Li D."/>
            <person name="Meiyalaghan S."/>
            <person name="Nieuwenhuizen N."/>
            <person name="Read N."/>
            <person name="Prakash R."/>
            <person name="Hunter D."/>
            <person name="Zhang H."/>
            <person name="Mckenzie M."/>
            <person name="Knabel M."/>
            <person name="Harris A."/>
            <person name="Allan A."/>
            <person name="Chen A."/>
            <person name="Janssen B."/>
            <person name="Plunkett B."/>
            <person name="Dwamena C."/>
            <person name="Voogd C."/>
            <person name="Leif D."/>
            <person name="Lafferty D."/>
            <person name="Souleyre E."/>
            <person name="Varkonyi-Gasic E."/>
            <person name="Gambi F."/>
            <person name="Hanley J."/>
            <person name="Yao J.-L."/>
            <person name="Cheung J."/>
            <person name="David K."/>
            <person name="Warren B."/>
            <person name="Marsh K."/>
            <person name="Snowden K."/>
            <person name="Lin-Wang K."/>
            <person name="Brian L."/>
            <person name="Martinez-Sanchez M."/>
            <person name="Wang M."/>
            <person name="Ileperuma N."/>
            <person name="Macnee N."/>
            <person name="Campin R."/>
            <person name="Mcatee P."/>
            <person name="Drummond R."/>
            <person name="Espley R."/>
            <person name="Ireland H."/>
            <person name="Wu R."/>
            <person name="Atkinson R."/>
            <person name="Karunairetnam S."/>
            <person name="Bulley S."/>
            <person name="Chunkath S."/>
            <person name="Hanley Z."/>
            <person name="Storey R."/>
            <person name="Thrimawithana A."/>
            <person name="Thomson S."/>
            <person name="David C."/>
            <person name="Testolin R."/>
        </authorList>
    </citation>
    <scope>NUCLEOTIDE SEQUENCE [LARGE SCALE GENOMIC DNA]</scope>
    <source>
        <strain evidence="3">cv. Red5</strain>
        <tissue evidence="2">Young leaf</tissue>
    </source>
</reference>
<dbReference type="PANTHER" id="PTHR36892:SF1">
    <property type="entry name" value="OS05G0518200 PROTEIN"/>
    <property type="match status" value="1"/>
</dbReference>
<feature type="region of interest" description="Disordered" evidence="1">
    <location>
        <begin position="1107"/>
        <end position="1150"/>
    </location>
</feature>
<dbReference type="EMBL" id="NKQK01000012">
    <property type="protein sequence ID" value="PSS16387.1"/>
    <property type="molecule type" value="Genomic_DNA"/>
</dbReference>
<feature type="compositionally biased region" description="Basic and acidic residues" evidence="1">
    <location>
        <begin position="991"/>
        <end position="1012"/>
    </location>
</feature>
<evidence type="ECO:0000256" key="1">
    <source>
        <dbReference type="SAM" id="MobiDB-lite"/>
    </source>
</evidence>
<feature type="compositionally biased region" description="Polar residues" evidence="1">
    <location>
        <begin position="854"/>
        <end position="869"/>
    </location>
</feature>
<dbReference type="PANTHER" id="PTHR36892">
    <property type="entry name" value="OS01G0201800 PROTEIN"/>
    <property type="match status" value="1"/>
</dbReference>
<evidence type="ECO:0000313" key="3">
    <source>
        <dbReference type="Proteomes" id="UP000241394"/>
    </source>
</evidence>
<dbReference type="OMA" id="LMCKICS"/>
<comment type="caution">
    <text evidence="2">The sequence shown here is derived from an EMBL/GenBank/DDBJ whole genome shotgun (WGS) entry which is preliminary data.</text>
</comment>
<dbReference type="OrthoDB" id="678085at2759"/>
<sequence length="1150" mass="128522">MAVAFEGFSIREYASMMRDVDVAKSWPFGGESADEIRTVLPPITVKKFRWWSDELELLGRSEERSKICEQNVDQEEIEVNPELSEMVLGEKLIQSREIKMKKSSRTPKKRSIVEIFAVAPQVERVDDDDDDEEEVCSEEKETHNSKVLALADVVCYLESKGKTKKMMAKKKKPNLKDEALRKLKKQKRMSKAKKNGLKKEKPLNPKLQRRFILTSKLNSSLYSEGSGKDILNATSIHKKKPIAKCLATKKKNKLVQTSKLIKRKKAIFPVRGILKNHKKGLSVEHSTVSNSQIANLVNQFAVPQPDRRVRFSDKDDILEHPKLRNVCSFTSSASTASSGKDYTLERGKDLATPEVNGSEEDVSMSTESEIEVRPAGEKQLSDTCFLDIPNFLRPHVVGLEHLSDRPTIVNQVGLHSENLQTFKQGFRDASHGPLFDRTPSFISLPKEGYNPCLNAHVGPDIPRVSHPGDRLIESQSNPYFSTNGNISGKFSCPSQNTTVNYGSHSMQYQPFVHFSPKELTHRVVMCEGRCMDEGFSGLPLNSQGELIHLSSSGKGALNQLTRPTSTLTGSSRTLAVHNTLKNSTMDLSKCKDKNCYGGAPAKDQLKTFRDWNFMKEYPNLPVSSTSGSRIQGTGRTDVHCLYSVGENNRSVYRLESDLELMNISHHGQKQYNQVQNQIREGNGPPTMRLMGKEFTVGRSSKDSQSFEDGKVWTDKQIIAEHRPANAAIDSSALERRFLRDFIVRPASSDKQPFHNVVCLSEAKINQSVKGSLPMKPPGSGFPHPYLNCKPDAGYRNTYPAVDGNRFPKLHPYLPSAAAASPPFFTQSPLFQDQFVFGFDSLKPTSQIPKFASSPRGNTSSNPVELQNRQKLPHATKSAFEFPFLRPDCGEHVKPSWFQSSSKSLPPWLVTATQQKETLLGPCQSYSDVVGRHHPRPMYNPLQHPPEASYPYNYFHSTGHNSLGPASFHRSPFMPLCGKFIPTSSINKLHGERMKFRERPTPRVSSKEVDQDKKTRKRPAAKSSESQRPAKVPNLTFQEDSNSDPSPSANVAALELESIRDKESGVECAQTDIQTGGMRVSPVIDTLKVDEITRSGPIRLSAGAKHILKPSSNTNDQDNSRPTHSTIPFDASPSSARVSESEKRTAQIYRF</sequence>
<dbReference type="Gramene" id="PSS16387">
    <property type="protein sequence ID" value="PSS16387"/>
    <property type="gene ID" value="CEY00_Acc13948"/>
</dbReference>
<dbReference type="InParanoid" id="A0A2R6QXC7"/>
<keyword evidence="3" id="KW-1185">Reference proteome</keyword>
<feature type="compositionally biased region" description="Polar residues" evidence="1">
    <location>
        <begin position="1034"/>
        <end position="1048"/>
    </location>
</feature>
<feature type="compositionally biased region" description="Basic and acidic residues" evidence="1">
    <location>
        <begin position="342"/>
        <end position="351"/>
    </location>
</feature>
<name>A0A2R6QXC7_ACTCC</name>
<protein>
    <submittedName>
        <fullName evidence="2">Protein EMBRYONIC FLOWER like</fullName>
    </submittedName>
</protein>